<dbReference type="AlphaFoldDB" id="A0A9D4HTZ4"/>
<reference evidence="1" key="1">
    <citation type="journal article" date="2019" name="bioRxiv">
        <title>The Genome of the Zebra Mussel, Dreissena polymorpha: A Resource for Invasive Species Research.</title>
        <authorList>
            <person name="McCartney M.A."/>
            <person name="Auch B."/>
            <person name="Kono T."/>
            <person name="Mallez S."/>
            <person name="Zhang Y."/>
            <person name="Obille A."/>
            <person name="Becker A."/>
            <person name="Abrahante J.E."/>
            <person name="Garbe J."/>
            <person name="Badalamenti J.P."/>
            <person name="Herman A."/>
            <person name="Mangelson H."/>
            <person name="Liachko I."/>
            <person name="Sullivan S."/>
            <person name="Sone E.D."/>
            <person name="Koren S."/>
            <person name="Silverstein K.A.T."/>
            <person name="Beckman K.B."/>
            <person name="Gohl D.M."/>
        </authorList>
    </citation>
    <scope>NUCLEOTIDE SEQUENCE</scope>
    <source>
        <strain evidence="1">Duluth1</strain>
        <tissue evidence="1">Whole animal</tissue>
    </source>
</reference>
<proteinExistence type="predicted"/>
<protein>
    <submittedName>
        <fullName evidence="1">Uncharacterized protein</fullName>
    </submittedName>
</protein>
<dbReference type="Proteomes" id="UP000828390">
    <property type="component" value="Unassembled WGS sequence"/>
</dbReference>
<gene>
    <name evidence="1" type="ORF">DPMN_056838</name>
</gene>
<evidence type="ECO:0000313" key="2">
    <source>
        <dbReference type="Proteomes" id="UP000828390"/>
    </source>
</evidence>
<dbReference type="InterPro" id="IPR043129">
    <property type="entry name" value="ATPase_NBD"/>
</dbReference>
<evidence type="ECO:0000313" key="1">
    <source>
        <dbReference type="EMBL" id="KAH3730840.1"/>
    </source>
</evidence>
<reference evidence="1" key="2">
    <citation type="submission" date="2020-11" db="EMBL/GenBank/DDBJ databases">
        <authorList>
            <person name="McCartney M.A."/>
            <person name="Auch B."/>
            <person name="Kono T."/>
            <person name="Mallez S."/>
            <person name="Becker A."/>
            <person name="Gohl D.M."/>
            <person name="Silverstein K.A.T."/>
            <person name="Koren S."/>
            <person name="Bechman K.B."/>
            <person name="Herman A."/>
            <person name="Abrahante J.E."/>
            <person name="Garbe J."/>
        </authorList>
    </citation>
    <scope>NUCLEOTIDE SEQUENCE</scope>
    <source>
        <strain evidence="1">Duluth1</strain>
        <tissue evidence="1">Whole animal</tissue>
    </source>
</reference>
<dbReference type="EMBL" id="JAIWYP010000012">
    <property type="protein sequence ID" value="KAH3730840.1"/>
    <property type="molecule type" value="Genomic_DNA"/>
</dbReference>
<accession>A0A9D4HTZ4</accession>
<dbReference type="Gene3D" id="3.30.420.40">
    <property type="match status" value="2"/>
</dbReference>
<organism evidence="1 2">
    <name type="scientific">Dreissena polymorpha</name>
    <name type="common">Zebra mussel</name>
    <name type="synonym">Mytilus polymorpha</name>
    <dbReference type="NCBI Taxonomy" id="45954"/>
    <lineage>
        <taxon>Eukaryota</taxon>
        <taxon>Metazoa</taxon>
        <taxon>Spiralia</taxon>
        <taxon>Lophotrochozoa</taxon>
        <taxon>Mollusca</taxon>
        <taxon>Bivalvia</taxon>
        <taxon>Autobranchia</taxon>
        <taxon>Heteroconchia</taxon>
        <taxon>Euheterodonta</taxon>
        <taxon>Imparidentia</taxon>
        <taxon>Neoheterodontei</taxon>
        <taxon>Myida</taxon>
        <taxon>Dreissenoidea</taxon>
        <taxon>Dreissenidae</taxon>
        <taxon>Dreissena</taxon>
    </lineage>
</organism>
<comment type="caution">
    <text evidence="1">The sequence shown here is derived from an EMBL/GenBank/DDBJ whole genome shotgun (WGS) entry which is preliminary data.</text>
</comment>
<dbReference type="PANTHER" id="PTHR14187">
    <property type="entry name" value="ALPHA KINASE/ELONGATION FACTOR 2 KINASE"/>
    <property type="match status" value="1"/>
</dbReference>
<keyword evidence="2" id="KW-1185">Reference proteome</keyword>
<dbReference type="PANTHER" id="PTHR14187:SF5">
    <property type="entry name" value="HEAT SHOCK 70 KDA PROTEIN 12A"/>
    <property type="match status" value="1"/>
</dbReference>
<sequence length="217" mass="24036">MTTDKIKFDPRIISALFDEPVRLIVDQLTAIVARYNHISHIVMVGGFSESEMLQDAVKNAFPGKHMSIPQDAGLAVMKGAVIFCQNKNLIVSRIARFTYGIGSIRTYNSSVHHADKFIQQGIDARVVDSCFTKLVEIGPSITSDEAAGSVLCYSWGDETYYNAIVYATKAKNPVFIYDDGCFQIGSFQVNCKDKNGKISATELKLYFGRTEIEVKAI</sequence>
<name>A0A9D4HTZ4_DREPO</name>
<dbReference type="SUPFAM" id="SSF53067">
    <property type="entry name" value="Actin-like ATPase domain"/>
    <property type="match status" value="1"/>
</dbReference>